<protein>
    <submittedName>
        <fullName evidence="1">Uncharacterized protein</fullName>
    </submittedName>
</protein>
<organism evidence="1">
    <name type="scientific">marine sediment metagenome</name>
    <dbReference type="NCBI Taxonomy" id="412755"/>
    <lineage>
        <taxon>unclassified sequences</taxon>
        <taxon>metagenomes</taxon>
        <taxon>ecological metagenomes</taxon>
    </lineage>
</organism>
<proteinExistence type="predicted"/>
<gene>
    <name evidence="1" type="ORF">LCGC14_2989810</name>
</gene>
<reference evidence="1" key="1">
    <citation type="journal article" date="2015" name="Nature">
        <title>Complex archaea that bridge the gap between prokaryotes and eukaryotes.</title>
        <authorList>
            <person name="Spang A."/>
            <person name="Saw J.H."/>
            <person name="Jorgensen S.L."/>
            <person name="Zaremba-Niedzwiedzka K."/>
            <person name="Martijn J."/>
            <person name="Lind A.E."/>
            <person name="van Eijk R."/>
            <person name="Schleper C."/>
            <person name="Guy L."/>
            <person name="Ettema T.J."/>
        </authorList>
    </citation>
    <scope>NUCLEOTIDE SEQUENCE</scope>
</reference>
<dbReference type="EMBL" id="LAZR01061285">
    <property type="protein sequence ID" value="KKK63882.1"/>
    <property type="molecule type" value="Genomic_DNA"/>
</dbReference>
<dbReference type="AlphaFoldDB" id="A0A0F8X488"/>
<sequence length="77" mass="8669">MAETVILDNWAEECLQMVRERLEAYGISMDGCPPMMYDDAISTLVYRLGRHAGLHTVDQIREAVQQRVAAPTEGDET</sequence>
<evidence type="ECO:0000313" key="1">
    <source>
        <dbReference type="EMBL" id="KKK63882.1"/>
    </source>
</evidence>
<comment type="caution">
    <text evidence="1">The sequence shown here is derived from an EMBL/GenBank/DDBJ whole genome shotgun (WGS) entry which is preliminary data.</text>
</comment>
<accession>A0A0F8X488</accession>
<name>A0A0F8X488_9ZZZZ</name>